<gene>
    <name evidence="8" type="ORF">KDA82_37150</name>
</gene>
<evidence type="ECO:0000256" key="3">
    <source>
        <dbReference type="ARBA" id="ARBA00022692"/>
    </source>
</evidence>
<feature type="transmembrane region" description="Helical" evidence="7">
    <location>
        <begin position="74"/>
        <end position="97"/>
    </location>
</feature>
<feature type="transmembrane region" description="Helical" evidence="7">
    <location>
        <begin position="130"/>
        <end position="149"/>
    </location>
</feature>
<evidence type="ECO:0000256" key="2">
    <source>
        <dbReference type="ARBA" id="ARBA00022475"/>
    </source>
</evidence>
<dbReference type="PANTHER" id="PTHR23513:SF11">
    <property type="entry name" value="STAPHYLOFERRIN A TRANSPORTER"/>
    <property type="match status" value="1"/>
</dbReference>
<dbReference type="Gene3D" id="1.20.1250.20">
    <property type="entry name" value="MFS general substrate transporter like domains"/>
    <property type="match status" value="1"/>
</dbReference>
<feature type="transmembrane region" description="Helical" evidence="7">
    <location>
        <begin position="285"/>
        <end position="307"/>
    </location>
</feature>
<evidence type="ECO:0000313" key="9">
    <source>
        <dbReference type="Proteomes" id="UP000675554"/>
    </source>
</evidence>
<feature type="transmembrane region" description="Helical" evidence="7">
    <location>
        <begin position="252"/>
        <end position="273"/>
    </location>
</feature>
<evidence type="ECO:0000256" key="7">
    <source>
        <dbReference type="SAM" id="Phobius"/>
    </source>
</evidence>
<dbReference type="SUPFAM" id="SSF103473">
    <property type="entry name" value="MFS general substrate transporter"/>
    <property type="match status" value="1"/>
</dbReference>
<comment type="subcellular location">
    <subcellularLocation>
        <location evidence="1">Cell membrane</location>
        <topology evidence="1">Multi-pass membrane protein</topology>
    </subcellularLocation>
</comment>
<keyword evidence="4 7" id="KW-1133">Transmembrane helix</keyword>
<evidence type="ECO:0000256" key="6">
    <source>
        <dbReference type="SAM" id="MobiDB-lite"/>
    </source>
</evidence>
<name>A0A8T4J267_9ACTN</name>
<feature type="compositionally biased region" description="Pro residues" evidence="6">
    <location>
        <begin position="1"/>
        <end position="11"/>
    </location>
</feature>
<evidence type="ECO:0000256" key="1">
    <source>
        <dbReference type="ARBA" id="ARBA00004651"/>
    </source>
</evidence>
<evidence type="ECO:0000256" key="5">
    <source>
        <dbReference type="ARBA" id="ARBA00023136"/>
    </source>
</evidence>
<keyword evidence="5 7" id="KW-0472">Membrane</keyword>
<dbReference type="InterPro" id="IPR036259">
    <property type="entry name" value="MFS_trans_sf"/>
</dbReference>
<dbReference type="GO" id="GO:0022857">
    <property type="term" value="F:transmembrane transporter activity"/>
    <property type="evidence" value="ECO:0007669"/>
    <property type="project" value="InterPro"/>
</dbReference>
<organism evidence="8 9">
    <name type="scientific">Streptomyces daliensis</name>
    <dbReference type="NCBI Taxonomy" id="299421"/>
    <lineage>
        <taxon>Bacteria</taxon>
        <taxon>Bacillati</taxon>
        <taxon>Actinomycetota</taxon>
        <taxon>Actinomycetes</taxon>
        <taxon>Kitasatosporales</taxon>
        <taxon>Streptomycetaceae</taxon>
        <taxon>Streptomyces</taxon>
    </lineage>
</organism>
<feature type="compositionally biased region" description="Low complexity" evidence="6">
    <location>
        <begin position="12"/>
        <end position="21"/>
    </location>
</feature>
<accession>A0A8T4J267</accession>
<comment type="caution">
    <text evidence="8">The sequence shown here is derived from an EMBL/GenBank/DDBJ whole genome shotgun (WGS) entry which is preliminary data.</text>
</comment>
<dbReference type="EMBL" id="JAGSMN010001511">
    <property type="protein sequence ID" value="MBR7678499.1"/>
    <property type="molecule type" value="Genomic_DNA"/>
</dbReference>
<dbReference type="AlphaFoldDB" id="A0A8T4J267"/>
<keyword evidence="9" id="KW-1185">Reference proteome</keyword>
<protein>
    <submittedName>
        <fullName evidence="8">MFS transporter</fullName>
    </submittedName>
</protein>
<dbReference type="GO" id="GO:0005886">
    <property type="term" value="C:plasma membrane"/>
    <property type="evidence" value="ECO:0007669"/>
    <property type="project" value="UniProtKB-SubCell"/>
</dbReference>
<evidence type="ECO:0000256" key="4">
    <source>
        <dbReference type="ARBA" id="ARBA00022989"/>
    </source>
</evidence>
<feature type="transmembrane region" description="Helical" evidence="7">
    <location>
        <begin position="319"/>
        <end position="338"/>
    </location>
</feature>
<dbReference type="Pfam" id="PF07690">
    <property type="entry name" value="MFS_1"/>
    <property type="match status" value="1"/>
</dbReference>
<dbReference type="CDD" id="cd06173">
    <property type="entry name" value="MFS_MefA_like"/>
    <property type="match status" value="1"/>
</dbReference>
<sequence length="437" mass="44321">MTAASPSPPSPSASSASSASPPSLPGPVPSGPPGRLWSRDFLLFFTARAVAKLGDAMLPIALSAGLLQHGHGPGAIGGALAVFTVCFAGFVVFGGVFCDRFDTRALMVGSDLVRVGTQGLASMLFLTEHVVLWQICVIGAVNGIAAGLFQPGVASTIPRVARDIQAANGAVRTAESMAMLAGPALAGLLVAVASAGGVFAAHAATYALSALCLALLRMPRDVPGPGETAGEARSSYRADLVEGWREFRARTWMWGVIVIWMVYMITTTGPLVPLGASEIIPSLGAGAYGLVNSALGAGTALGGLLAMRIRPLHQLRAGSVAMFGACFFPAAVGAHLPLPLMMSGAALSGAAMGFWGVMWATSVQTQVPGPVLNRIHAYEVAGSLSMLPAGQALAGPAAQLLGARTVLLLGGAMALVVSAALLSVPAIRNLRRVTGDG</sequence>
<keyword evidence="2" id="KW-1003">Cell membrane</keyword>
<reference evidence="8" key="1">
    <citation type="submission" date="2021-04" db="EMBL/GenBank/DDBJ databases">
        <title>Sequencing of actinobacteria type strains.</title>
        <authorList>
            <person name="Nguyen G.-S."/>
            <person name="Wentzel A."/>
        </authorList>
    </citation>
    <scope>NUCLEOTIDE SEQUENCE</scope>
    <source>
        <strain evidence="8">DSM 42095</strain>
    </source>
</reference>
<keyword evidence="3 7" id="KW-0812">Transmembrane</keyword>
<proteinExistence type="predicted"/>
<evidence type="ECO:0000313" key="8">
    <source>
        <dbReference type="EMBL" id="MBR7678499.1"/>
    </source>
</evidence>
<feature type="transmembrane region" description="Helical" evidence="7">
    <location>
        <begin position="406"/>
        <end position="427"/>
    </location>
</feature>
<dbReference type="Proteomes" id="UP000675554">
    <property type="component" value="Unassembled WGS sequence"/>
</dbReference>
<dbReference type="PANTHER" id="PTHR23513">
    <property type="entry name" value="INTEGRAL MEMBRANE EFFLUX PROTEIN-RELATED"/>
    <property type="match status" value="1"/>
</dbReference>
<dbReference type="InterPro" id="IPR011701">
    <property type="entry name" value="MFS"/>
</dbReference>
<feature type="transmembrane region" description="Helical" evidence="7">
    <location>
        <begin position="185"/>
        <end position="216"/>
    </location>
</feature>
<feature type="region of interest" description="Disordered" evidence="6">
    <location>
        <begin position="1"/>
        <end position="30"/>
    </location>
</feature>